<gene>
    <name evidence="1" type="ORF">FG385_32900</name>
</gene>
<dbReference type="RefSeq" id="WP_139100717.1">
    <property type="nucleotide sequence ID" value="NZ_VDFW01000055.1"/>
</dbReference>
<dbReference type="Proteomes" id="UP000305546">
    <property type="component" value="Unassembled WGS sequence"/>
</dbReference>
<evidence type="ECO:0000313" key="1">
    <source>
        <dbReference type="EMBL" id="TNC19067.1"/>
    </source>
</evidence>
<accession>A0A5C4LRD7</accession>
<keyword evidence="2" id="KW-1185">Reference proteome</keyword>
<reference evidence="1 2" key="1">
    <citation type="submission" date="2019-06" db="EMBL/GenBank/DDBJ databases">
        <title>Amycolatopsis alkalitolerans sp. nov., isolated from Gastrodia elata Blume.</title>
        <authorList>
            <person name="Narsing Rao M.P."/>
            <person name="Li W.J."/>
        </authorList>
    </citation>
    <scope>NUCLEOTIDE SEQUENCE [LARGE SCALE GENOMIC DNA]</scope>
    <source>
        <strain evidence="1 2">SYSUP0005</strain>
    </source>
</reference>
<sequence length="94" mass="11221">MSVRGTTKARHEKKVIIREGAYEGDRIFCAWEDCDNDGIFSYRLRVNYGRHDPREGGGRNDVWYVFCCERHRQYWINSHRDHKNLPDGYRGTIL</sequence>
<proteinExistence type="predicted"/>
<dbReference type="EMBL" id="VDFW01000055">
    <property type="protein sequence ID" value="TNC19067.1"/>
    <property type="molecule type" value="Genomic_DNA"/>
</dbReference>
<name>A0A5C4LRD7_9PSEU</name>
<evidence type="ECO:0000313" key="2">
    <source>
        <dbReference type="Proteomes" id="UP000305546"/>
    </source>
</evidence>
<dbReference type="AlphaFoldDB" id="A0A5C4LRD7"/>
<comment type="caution">
    <text evidence="1">The sequence shown here is derived from an EMBL/GenBank/DDBJ whole genome shotgun (WGS) entry which is preliminary data.</text>
</comment>
<protein>
    <submittedName>
        <fullName evidence="1">Uncharacterized protein</fullName>
    </submittedName>
</protein>
<organism evidence="1 2">
    <name type="scientific">Amycolatopsis alkalitolerans</name>
    <dbReference type="NCBI Taxonomy" id="2547244"/>
    <lineage>
        <taxon>Bacteria</taxon>
        <taxon>Bacillati</taxon>
        <taxon>Actinomycetota</taxon>
        <taxon>Actinomycetes</taxon>
        <taxon>Pseudonocardiales</taxon>
        <taxon>Pseudonocardiaceae</taxon>
        <taxon>Amycolatopsis</taxon>
    </lineage>
</organism>